<feature type="compositionally biased region" description="Basic and acidic residues" evidence="1">
    <location>
        <begin position="1033"/>
        <end position="1045"/>
    </location>
</feature>
<feature type="compositionally biased region" description="Polar residues" evidence="1">
    <location>
        <begin position="1022"/>
        <end position="1032"/>
    </location>
</feature>
<feature type="region of interest" description="Disordered" evidence="1">
    <location>
        <begin position="1375"/>
        <end position="1411"/>
    </location>
</feature>
<feature type="compositionally biased region" description="Polar residues" evidence="1">
    <location>
        <begin position="558"/>
        <end position="599"/>
    </location>
</feature>
<feature type="region of interest" description="Disordered" evidence="1">
    <location>
        <begin position="81"/>
        <end position="647"/>
    </location>
</feature>
<feature type="compositionally biased region" description="Low complexity" evidence="1">
    <location>
        <begin position="456"/>
        <end position="467"/>
    </location>
</feature>
<feature type="compositionally biased region" description="Polar residues" evidence="1">
    <location>
        <begin position="732"/>
        <end position="753"/>
    </location>
</feature>
<reference evidence="2 3" key="1">
    <citation type="submission" date="2011-08" db="EMBL/GenBank/DDBJ databases">
        <title>The Genome Sequence of Plasmodium vivax India VII.</title>
        <authorList>
            <consortium name="The Broad Institute Genome Sequencing Platform"/>
            <consortium name="The Broad Institute Genome Sequencing Center for Infectious Disease"/>
            <person name="Neafsey D."/>
            <person name="Carlton J."/>
            <person name="Barnwell J."/>
            <person name="Collins W."/>
            <person name="Escalante A."/>
            <person name="Mullikin J."/>
            <person name="Saul A."/>
            <person name="Guigo R."/>
            <person name="Camara F."/>
            <person name="Young S.K."/>
            <person name="Zeng Q."/>
            <person name="Gargeya S."/>
            <person name="Fitzgerald M."/>
            <person name="Haas B."/>
            <person name="Abouelleil A."/>
            <person name="Alvarado L."/>
            <person name="Arachchi H.M."/>
            <person name="Berlin A."/>
            <person name="Brown A."/>
            <person name="Chapman S.B."/>
            <person name="Chen Z."/>
            <person name="Dunbar C."/>
            <person name="Freedman E."/>
            <person name="Gearin G."/>
            <person name="Gellesch M."/>
            <person name="Goldberg J."/>
            <person name="Griggs A."/>
            <person name="Gujja S."/>
            <person name="Heiman D."/>
            <person name="Howarth C."/>
            <person name="Larson L."/>
            <person name="Lui A."/>
            <person name="MacDonald P.J.P."/>
            <person name="Montmayeur A."/>
            <person name="Murphy C."/>
            <person name="Neiman D."/>
            <person name="Pearson M."/>
            <person name="Priest M."/>
            <person name="Roberts A."/>
            <person name="Saif S."/>
            <person name="Shea T."/>
            <person name="Shenoy N."/>
            <person name="Sisk P."/>
            <person name="Stolte C."/>
            <person name="Sykes S."/>
            <person name="Wortman J."/>
            <person name="Nusbaum C."/>
            <person name="Birren B."/>
        </authorList>
    </citation>
    <scope>NUCLEOTIDE SEQUENCE [LARGE SCALE GENOMIC DNA]</scope>
    <source>
        <strain evidence="2 3">India VII</strain>
    </source>
</reference>
<feature type="compositionally biased region" description="Basic and acidic residues" evidence="1">
    <location>
        <begin position="81"/>
        <end position="91"/>
    </location>
</feature>
<gene>
    <name evidence="2" type="ORF">PVIIG_00924</name>
</gene>
<protein>
    <submittedName>
        <fullName evidence="2">Uncharacterized protein</fullName>
    </submittedName>
</protein>
<proteinExistence type="predicted"/>
<feature type="region of interest" description="Disordered" evidence="1">
    <location>
        <begin position="662"/>
        <end position="870"/>
    </location>
</feature>
<feature type="compositionally biased region" description="Basic and acidic residues" evidence="1">
    <location>
        <begin position="370"/>
        <end position="382"/>
    </location>
</feature>
<feature type="region of interest" description="Disordered" evidence="1">
    <location>
        <begin position="1134"/>
        <end position="1267"/>
    </location>
</feature>
<evidence type="ECO:0000256" key="1">
    <source>
        <dbReference type="SAM" id="MobiDB-lite"/>
    </source>
</evidence>
<feature type="compositionally biased region" description="Polar residues" evidence="1">
    <location>
        <begin position="1257"/>
        <end position="1267"/>
    </location>
</feature>
<feature type="compositionally biased region" description="Polar residues" evidence="1">
    <location>
        <begin position="1380"/>
        <end position="1399"/>
    </location>
</feature>
<sequence length="1411" mass="155431">MNIQKEAKNRNTGKYDHAKKENKNNQESYSANLVNPDDKVSMLKNSSNAIGCSQEIAGEDPKVNINQSVLKKVTTASVFKTDGDTTDDAKKKCNNNENANEEVHYKGSTGAAEGTPVRTTTEGVAHDNGKRDMCSHSNVAKGGDNYQHGHIACGSTNDDKGGKTQSGAIGACKDQGDSSQSNDRELEGGKNVETLDKVSPKSEVKKKHYSNLLPNRNCNDDDKCNSSQNVKEVPPSQEEKEKSETSPPAGDRKGVNKDPPANDEGGSPSKGGNGDNKPVDTSVEAPPFNTPQKGTNNDAEEVQHAKMEGPISTKQNSEKAESSKKGNATLEEETKPSEPINSTNIRQGKNANMNKNKGVVNNDLDVITEEGGKTERGQKDNHPNGYLNSSANRTASGSSKKVSPFKRSEHQKDKENSNEETSTNNVMSQKNGNYKKFPSLNSAKNGASFKKEARRNNPNNGSSNRKSQNYKTFGHSKRDECWKSCRDKNEDHNAASGDYVRGGESYKNEESHPPGGNSPNNSHGRNGEPHRANERGFKNGNPHTYRNAVNGGHKNVGATAQTGNSAKMNDNCHNADSYKMGNQKNYHRSGNNEDATGSHDQGVCWMNQQEQREQQEQSGKGESFNFRRNQLKNKKEATGVKQKDTRFHMAEKHAKKFDANYFARSDSANVGNDSGSASKKKVNSFSKQMQSTNYSKHSPVSGDKNGKETNGYDENDSMGAFTEGDISRKSSELVNKQVIHTANCTSPSGTYHNSGEKTHEHMTRSGKKNSTTMGSPSHRGHIDKANKTYAKLTHTNDGQDNPKESITPGGNSDQMRSENKGGFIPKADISDSGRGKIGSSGEKDAMKEIRRKEHKKGDYPTVEGGGSGAHVKKIERRAKHFTAHPGDAAKSYVRTNGDEYHHAGANGDEKDHTSSPPGEKDKNLKNGGKQNLLSGPENKRKVFSPKTDQRSSNADEVTHPFNFKEFECWMSGRYNKLLETYIDQENRKKNNSEMFEEEIKVYELCSAYTNSGVQKDTHEDLSQMTETLGSRGTTEEDAARSKDNTDVQTNPEMANERELVIEGRGGFSTRGNKGEHVDNGAGDSYNTAKGNYFPGSKNHMHVLNSSAAHQGENRYYQRNNNYRPNHQKRSLQLFHKNGPQNSPHNDKAPFMSFSSGKKWDNSGRAGGEEVVESAIEGAKLEGNANTNTGMHADINDDMNADMHADSNADTNTEANGTPSVKKYSAHSKNSQGEEKASDGNFSRKTYYEKKPAGKRFGNSNITTKKLSSNNGFYKKKYHAGDQKNDYMRTEMNNATFYKSSRQPMGQHNSKRSNWSAKLVNDRFGNRYEEPFGEPFGERLNERFSKQNNSNDMDHTSGMFYAAKNRMDNHVLLRNEMGAANTHTSNPAGNSKKSNATYLTAKSEGAKNRHYE</sequence>
<feature type="compositionally biased region" description="Polar residues" evidence="1">
    <location>
        <begin position="339"/>
        <end position="355"/>
    </location>
</feature>
<evidence type="ECO:0000313" key="3">
    <source>
        <dbReference type="Proteomes" id="UP000053562"/>
    </source>
</evidence>
<evidence type="ECO:0000313" key="2">
    <source>
        <dbReference type="EMBL" id="KMZ79650.1"/>
    </source>
</evidence>
<feature type="compositionally biased region" description="Basic and acidic residues" evidence="1">
    <location>
        <begin position="1"/>
        <end position="24"/>
    </location>
</feature>
<feature type="compositionally biased region" description="Polar residues" evidence="1">
    <location>
        <begin position="666"/>
        <end position="698"/>
    </location>
</feature>
<dbReference type="OrthoDB" id="387070at2759"/>
<feature type="compositionally biased region" description="Basic and acidic residues" evidence="1">
    <location>
        <begin position="754"/>
        <end position="763"/>
    </location>
</feature>
<feature type="compositionally biased region" description="Basic and acidic residues" evidence="1">
    <location>
        <begin position="237"/>
        <end position="256"/>
    </location>
</feature>
<feature type="region of interest" description="Disordered" evidence="1">
    <location>
        <begin position="1016"/>
        <end position="1083"/>
    </location>
</feature>
<name>A0A0J9S9K2_PLAVI</name>
<accession>A0A0J9S9K2</accession>
<feature type="compositionally biased region" description="Basic and acidic residues" evidence="1">
    <location>
        <begin position="124"/>
        <end position="134"/>
    </location>
</feature>
<feature type="compositionally biased region" description="Basic and acidic residues" evidence="1">
    <location>
        <begin position="841"/>
        <end position="858"/>
    </location>
</feature>
<feature type="compositionally biased region" description="Basic and acidic residues" evidence="1">
    <location>
        <begin position="406"/>
        <end position="417"/>
    </location>
</feature>
<feature type="compositionally biased region" description="Basic and acidic residues" evidence="1">
    <location>
        <begin position="182"/>
        <end position="203"/>
    </location>
</feature>
<feature type="compositionally biased region" description="Basic and acidic residues" evidence="1">
    <location>
        <begin position="476"/>
        <end position="493"/>
    </location>
</feature>
<dbReference type="EMBL" id="KQ234316">
    <property type="protein sequence ID" value="KMZ79650.1"/>
    <property type="molecule type" value="Genomic_DNA"/>
</dbReference>
<feature type="compositionally biased region" description="Basic and acidic residues" evidence="1">
    <location>
        <begin position="633"/>
        <end position="647"/>
    </location>
</feature>
<dbReference type="Proteomes" id="UP000053562">
    <property type="component" value="Unassembled WGS sequence"/>
</dbReference>
<organism evidence="2 3">
    <name type="scientific">Plasmodium vivax India VII</name>
    <dbReference type="NCBI Taxonomy" id="1077284"/>
    <lineage>
        <taxon>Eukaryota</taxon>
        <taxon>Sar</taxon>
        <taxon>Alveolata</taxon>
        <taxon>Apicomplexa</taxon>
        <taxon>Aconoidasida</taxon>
        <taxon>Haemosporida</taxon>
        <taxon>Plasmodiidae</taxon>
        <taxon>Plasmodium</taxon>
        <taxon>Plasmodium (Plasmodium)</taxon>
    </lineage>
</organism>
<feature type="compositionally biased region" description="Polar residues" evidence="1">
    <location>
        <begin position="386"/>
        <end position="401"/>
    </location>
</feature>
<feature type="region of interest" description="Disordered" evidence="1">
    <location>
        <begin position="1"/>
        <end position="46"/>
    </location>
</feature>
<feature type="compositionally biased region" description="Polar residues" evidence="1">
    <location>
        <begin position="1207"/>
        <end position="1218"/>
    </location>
</feature>
<feature type="compositionally biased region" description="Basic and acidic residues" evidence="1">
    <location>
        <begin position="898"/>
        <end position="924"/>
    </location>
</feature>
<feature type="compositionally biased region" description="Basic and acidic residues" evidence="1">
    <location>
        <begin position="525"/>
        <end position="537"/>
    </location>
</feature>
<feature type="region of interest" description="Disordered" evidence="1">
    <location>
        <begin position="898"/>
        <end position="956"/>
    </location>
</feature>